<organism evidence="1">
    <name type="scientific">Candidatus Kentrum sp. LFY</name>
    <dbReference type="NCBI Taxonomy" id="2126342"/>
    <lineage>
        <taxon>Bacteria</taxon>
        <taxon>Pseudomonadati</taxon>
        <taxon>Pseudomonadota</taxon>
        <taxon>Gammaproteobacteria</taxon>
        <taxon>Candidatus Kentrum</taxon>
    </lineage>
</organism>
<sequence length="297" mass="34175">MFEQTGGQPWLVNALGREACFRAEGERDRSHPITLRVMTEARERLIERRDTHLDQLGDKLKEPRVHRVIARMLADTPGEGDTLPEDDLQYLEDLGLIRTRPGLAIANPIYREVIPRTLTWTTQVQIPQEPAWYIKEDGSLDMPKLLENFQQFFRENSEVWLDGFHYIEAGPQLLMQSFLQRIVNGGGRIDREYGLGRRRTDLLIQWPLDGALGFHGPVQRVVMEIKIKRGSLEATIAEGLVQSADYLDRVGAEEGYLIIFDRDSGKTWEEKCFARYERTEQGHGQGHGEYRIGVWGM</sequence>
<dbReference type="EMBL" id="CAADFH010000010">
    <property type="protein sequence ID" value="VFJ90053.1"/>
    <property type="molecule type" value="Genomic_DNA"/>
</dbReference>
<gene>
    <name evidence="1" type="ORF">BECKLFY1418A_GA0070994_10101</name>
</gene>
<accession>A0A450UCN3</accession>
<evidence type="ECO:0000313" key="1">
    <source>
        <dbReference type="EMBL" id="VFJ90053.1"/>
    </source>
</evidence>
<protein>
    <recommendedName>
        <fullName evidence="2">PD-(D/E)XK nuclease superfamily protein</fullName>
    </recommendedName>
</protein>
<evidence type="ECO:0008006" key="2">
    <source>
        <dbReference type="Google" id="ProtNLM"/>
    </source>
</evidence>
<reference evidence="1" key="1">
    <citation type="submission" date="2019-02" db="EMBL/GenBank/DDBJ databases">
        <authorList>
            <person name="Gruber-Vodicka R. H."/>
            <person name="Seah K. B. B."/>
        </authorList>
    </citation>
    <scope>NUCLEOTIDE SEQUENCE</scope>
    <source>
        <strain evidence="1">BECK_M6</strain>
    </source>
</reference>
<dbReference type="AlphaFoldDB" id="A0A450UCN3"/>
<proteinExistence type="predicted"/>
<name>A0A450UCN3_9GAMM</name>